<dbReference type="Proteomes" id="UP000800093">
    <property type="component" value="Unassembled WGS sequence"/>
</dbReference>
<dbReference type="AlphaFoldDB" id="A0A9P4K5C2"/>
<reference evidence="2" key="1">
    <citation type="journal article" date="2020" name="Stud. Mycol.">
        <title>101 Dothideomycetes genomes: A test case for predicting lifestyles and emergence of pathogens.</title>
        <authorList>
            <person name="Haridas S."/>
            <person name="Albert R."/>
            <person name="Binder M."/>
            <person name="Bloem J."/>
            <person name="LaButti K."/>
            <person name="Salamov A."/>
            <person name="Andreopoulos B."/>
            <person name="Baker S."/>
            <person name="Barry K."/>
            <person name="Bills G."/>
            <person name="Bluhm B."/>
            <person name="Cannon C."/>
            <person name="Castanera R."/>
            <person name="Culley D."/>
            <person name="Daum C."/>
            <person name="Ezra D."/>
            <person name="Gonzalez J."/>
            <person name="Henrissat B."/>
            <person name="Kuo A."/>
            <person name="Liang C."/>
            <person name="Lipzen A."/>
            <person name="Lutzoni F."/>
            <person name="Magnuson J."/>
            <person name="Mondo S."/>
            <person name="Nolan M."/>
            <person name="Ohm R."/>
            <person name="Pangilinan J."/>
            <person name="Park H.-J."/>
            <person name="Ramirez L."/>
            <person name="Alfaro M."/>
            <person name="Sun H."/>
            <person name="Tritt A."/>
            <person name="Yoshinaga Y."/>
            <person name="Zwiers L.-H."/>
            <person name="Turgeon B."/>
            <person name="Goodwin S."/>
            <person name="Spatafora J."/>
            <person name="Crous P."/>
            <person name="Grigoriev I."/>
        </authorList>
    </citation>
    <scope>NUCLEOTIDE SEQUENCE [LARGE SCALE GENOMIC DNA]</scope>
    <source>
        <strain evidence="2">CBS 304.66</strain>
    </source>
</reference>
<dbReference type="EMBL" id="ML986645">
    <property type="protein sequence ID" value="KAF2262101.1"/>
    <property type="molecule type" value="Genomic_DNA"/>
</dbReference>
<accession>A0A9P4K5C2</accession>
<gene>
    <name evidence="1" type="ORF">CC78DRAFT_583024</name>
</gene>
<keyword evidence="2" id="KW-1185">Reference proteome</keyword>
<organism evidence="1 2">
    <name type="scientific">Lojkania enalia</name>
    <dbReference type="NCBI Taxonomy" id="147567"/>
    <lineage>
        <taxon>Eukaryota</taxon>
        <taxon>Fungi</taxon>
        <taxon>Dikarya</taxon>
        <taxon>Ascomycota</taxon>
        <taxon>Pezizomycotina</taxon>
        <taxon>Dothideomycetes</taxon>
        <taxon>Pleosporomycetidae</taxon>
        <taxon>Pleosporales</taxon>
        <taxon>Pleosporales incertae sedis</taxon>
        <taxon>Lojkania</taxon>
    </lineage>
</organism>
<proteinExistence type="predicted"/>
<sequence>MFSPFLRRASNHFRRHSRHFHHSHRFSSISQRTKCDSYSEFSYQSVEHDRYERHTVTEPFPVHQLTVPFASYTSPRLSRDEVLIIPTSLIKAHITVGKASRLSSFRAAVAGNMKVRDVVVQVVPRAIEYDITVLNYSMGDLAWSYVHMDMRISAMRRHGLRAGRDEARMLLHIVVGKRM</sequence>
<name>A0A9P4K5C2_9PLEO</name>
<comment type="caution">
    <text evidence="1">The sequence shown here is derived from an EMBL/GenBank/DDBJ whole genome shotgun (WGS) entry which is preliminary data.</text>
</comment>
<evidence type="ECO:0000313" key="1">
    <source>
        <dbReference type="EMBL" id="KAF2262101.1"/>
    </source>
</evidence>
<protein>
    <submittedName>
        <fullName evidence="1">Uncharacterized protein</fullName>
    </submittedName>
</protein>
<evidence type="ECO:0000313" key="2">
    <source>
        <dbReference type="Proteomes" id="UP000800093"/>
    </source>
</evidence>